<dbReference type="Proteomes" id="UP001610063">
    <property type="component" value="Unassembled WGS sequence"/>
</dbReference>
<evidence type="ECO:0000313" key="3">
    <source>
        <dbReference type="Proteomes" id="UP001610063"/>
    </source>
</evidence>
<dbReference type="EMBL" id="JBIPKE010000007">
    <property type="protein sequence ID" value="MFH6981928.1"/>
    <property type="molecule type" value="Genomic_DNA"/>
</dbReference>
<keyword evidence="3" id="KW-1185">Reference proteome</keyword>
<dbReference type="RefSeq" id="WP_395415759.1">
    <property type="nucleotide sequence ID" value="NZ_JBIPKE010000007.1"/>
</dbReference>
<sequence length="174" mass="19795">MSKIRSQIRLAVLAFSLGLLTTSCNSKAEHRPSPPASDSVQVNGVSINVEYSSPGVKKRKIWGELVPYNEIWRTGANKATFLNTSGDIRINGETLPKGTYAIFTIPTDSTWTIIFNEEWDQWGSYNYNQNKDIFRLIVTPSKSDFDERMKFTLTKNALTFDWEELSYELTIDTP</sequence>
<evidence type="ECO:0000313" key="2">
    <source>
        <dbReference type="EMBL" id="MFH6981928.1"/>
    </source>
</evidence>
<keyword evidence="1" id="KW-0732">Signal</keyword>
<accession>A0ABW7N2Q4</accession>
<evidence type="ECO:0000256" key="1">
    <source>
        <dbReference type="SAM" id="SignalP"/>
    </source>
</evidence>
<name>A0ABW7N2Q4_9BACT</name>
<feature type="chain" id="PRO_5047463937" evidence="1">
    <location>
        <begin position="29"/>
        <end position="174"/>
    </location>
</feature>
<dbReference type="PROSITE" id="PS51257">
    <property type="entry name" value="PROKAR_LIPOPROTEIN"/>
    <property type="match status" value="1"/>
</dbReference>
<organism evidence="2 3">
    <name type="scientific">Marinoscillum luteum</name>
    <dbReference type="NCBI Taxonomy" id="861051"/>
    <lineage>
        <taxon>Bacteria</taxon>
        <taxon>Pseudomonadati</taxon>
        <taxon>Bacteroidota</taxon>
        <taxon>Cytophagia</taxon>
        <taxon>Cytophagales</taxon>
        <taxon>Reichenbachiellaceae</taxon>
        <taxon>Marinoscillum</taxon>
    </lineage>
</organism>
<feature type="signal peptide" evidence="1">
    <location>
        <begin position="1"/>
        <end position="28"/>
    </location>
</feature>
<dbReference type="InterPro" id="IPR021314">
    <property type="entry name" value="DUF2911"/>
</dbReference>
<proteinExistence type="predicted"/>
<dbReference type="Pfam" id="PF11138">
    <property type="entry name" value="DUF2911"/>
    <property type="match status" value="1"/>
</dbReference>
<gene>
    <name evidence="2" type="ORF">ACHKAR_00690</name>
</gene>
<reference evidence="2 3" key="1">
    <citation type="journal article" date="2013" name="Int. J. Syst. Evol. Microbiol.">
        <title>Marinoscillum luteum sp. nov., isolated from marine sediment.</title>
        <authorList>
            <person name="Cha I.T."/>
            <person name="Park S.J."/>
            <person name="Kim S.J."/>
            <person name="Kim J.G."/>
            <person name="Jung M.Y."/>
            <person name="Shin K.S."/>
            <person name="Kwon K.K."/>
            <person name="Yang S.H."/>
            <person name="Seo Y.S."/>
            <person name="Rhee S.K."/>
        </authorList>
    </citation>
    <scope>NUCLEOTIDE SEQUENCE [LARGE SCALE GENOMIC DNA]</scope>
    <source>
        <strain evidence="2 3">KCTC 23939</strain>
    </source>
</reference>
<protein>
    <submittedName>
        <fullName evidence="2">DUF2911 domain-containing protein</fullName>
    </submittedName>
</protein>
<comment type="caution">
    <text evidence="2">The sequence shown here is derived from an EMBL/GenBank/DDBJ whole genome shotgun (WGS) entry which is preliminary data.</text>
</comment>